<dbReference type="EMBL" id="AGZN01000014">
    <property type="protein sequence ID" value="EKN28779.1"/>
    <property type="molecule type" value="Genomic_DNA"/>
</dbReference>
<comment type="caution">
    <text evidence="1">The sequence shown here is derived from an EMBL/GenBank/DDBJ whole genome shotgun (WGS) entry which is preliminary data.</text>
</comment>
<evidence type="ECO:0000313" key="1">
    <source>
        <dbReference type="EMBL" id="EKN28779.1"/>
    </source>
</evidence>
<proteinExistence type="predicted"/>
<accession>A0AAD2TQY9</accession>
<name>A0AAD2TQY9_PARDI</name>
<evidence type="ECO:0000313" key="2">
    <source>
        <dbReference type="Proteomes" id="UP000006262"/>
    </source>
</evidence>
<dbReference type="Proteomes" id="UP000006262">
    <property type="component" value="Unassembled WGS sequence"/>
</dbReference>
<dbReference type="RefSeq" id="WP_005864510.1">
    <property type="nucleotide sequence ID" value="NZ_JH976487.1"/>
</dbReference>
<protein>
    <submittedName>
        <fullName evidence="1">Uncharacterized protein</fullName>
    </submittedName>
</protein>
<reference evidence="1 2" key="1">
    <citation type="submission" date="2012-02" db="EMBL/GenBank/DDBJ databases">
        <title>The Genome Sequence of Parabacteroides distasonis CL09T03C24.</title>
        <authorList>
            <consortium name="The Broad Institute Genome Sequencing Platform"/>
            <person name="Earl A."/>
            <person name="Ward D."/>
            <person name="Feldgarden M."/>
            <person name="Gevers D."/>
            <person name="Zitomersky N.L."/>
            <person name="Coyne M.J."/>
            <person name="Comstock L.E."/>
            <person name="Young S.K."/>
            <person name="Zeng Q."/>
            <person name="Gargeya S."/>
            <person name="Fitzgerald M."/>
            <person name="Haas B."/>
            <person name="Abouelleil A."/>
            <person name="Alvarado L."/>
            <person name="Arachchi H.M."/>
            <person name="Berlin A."/>
            <person name="Chapman S.B."/>
            <person name="Gearin G."/>
            <person name="Goldberg J."/>
            <person name="Griggs A."/>
            <person name="Gujja S."/>
            <person name="Hansen M."/>
            <person name="Heiman D."/>
            <person name="Howarth C."/>
            <person name="Larimer J."/>
            <person name="Lui A."/>
            <person name="MacDonald P.J.P."/>
            <person name="McCowen C."/>
            <person name="Montmayeur A."/>
            <person name="Murphy C."/>
            <person name="Neiman D."/>
            <person name="Pearson M."/>
            <person name="Priest M."/>
            <person name="Roberts A."/>
            <person name="Saif S."/>
            <person name="Shea T."/>
            <person name="Sisk P."/>
            <person name="Stolte C."/>
            <person name="Sykes S."/>
            <person name="Wortman J."/>
            <person name="Nusbaum C."/>
            <person name="Birren B."/>
        </authorList>
    </citation>
    <scope>NUCLEOTIDE SEQUENCE [LARGE SCALE GENOMIC DNA]</scope>
    <source>
        <strain evidence="1 2">CL09T03C24</strain>
    </source>
</reference>
<dbReference type="AlphaFoldDB" id="A0AAD2TQY9"/>
<sequence>MDNVIEMGRNDYKLEFYDESSQTWENVLPESHAYLMITDVVPPRDTLELTIYEYTGRAGKYRVTKNATVTYGLSNKSRDYHILSGEFRLGNEEDSVINDMTIKKSVYDCFRDTFGYYYRTKYESLPDCLGGVYDTDLYNFIIYVVGDLEEGKMLLNKMFGRTYFSVKPAFFSYKYLRRMNDSVLSFTMKEKNKNICKEIGFRYCSLSEKENRIFVYLDDCNDLSISKFKEYIVNDSCIIFRQYENVPVIVAD</sequence>
<gene>
    <name evidence="1" type="ORF">HMPREF1059_01564</name>
</gene>
<organism evidence="1 2">
    <name type="scientific">Parabacteroides distasonis CL09T03C24</name>
    <dbReference type="NCBI Taxonomy" id="999417"/>
    <lineage>
        <taxon>Bacteria</taxon>
        <taxon>Pseudomonadati</taxon>
        <taxon>Bacteroidota</taxon>
        <taxon>Bacteroidia</taxon>
        <taxon>Bacteroidales</taxon>
        <taxon>Tannerellaceae</taxon>
        <taxon>Parabacteroides</taxon>
    </lineage>
</organism>